<organism evidence="18 19">
    <name type="scientific">Jatrophihabitans lederbergiae</name>
    <dbReference type="NCBI Taxonomy" id="3075547"/>
    <lineage>
        <taxon>Bacteria</taxon>
        <taxon>Bacillati</taxon>
        <taxon>Actinomycetota</taxon>
        <taxon>Actinomycetes</taxon>
        <taxon>Jatrophihabitantales</taxon>
        <taxon>Jatrophihabitantaceae</taxon>
        <taxon>Jatrophihabitans</taxon>
    </lineage>
</organism>
<dbReference type="Gene3D" id="3.90.320.10">
    <property type="match status" value="1"/>
</dbReference>
<dbReference type="Gene3D" id="3.40.50.300">
    <property type="entry name" value="P-loop containing nucleotide triphosphate hydrolases"/>
    <property type="match status" value="2"/>
</dbReference>
<evidence type="ECO:0000256" key="15">
    <source>
        <dbReference type="PROSITE-ProRule" id="PRU00560"/>
    </source>
</evidence>
<evidence type="ECO:0000256" key="4">
    <source>
        <dbReference type="ARBA" id="ARBA00022763"/>
    </source>
</evidence>
<dbReference type="PROSITE" id="PS51217">
    <property type="entry name" value="UVRD_HELICASE_CTER"/>
    <property type="match status" value="1"/>
</dbReference>
<evidence type="ECO:0000313" key="18">
    <source>
        <dbReference type="EMBL" id="MDT0260545.1"/>
    </source>
</evidence>
<keyword evidence="3 15" id="KW-0547">Nucleotide-binding</keyword>
<keyword evidence="11" id="KW-0413">Isomerase</keyword>
<dbReference type="Pfam" id="PF00580">
    <property type="entry name" value="UvrD-helicase"/>
    <property type="match status" value="1"/>
</dbReference>
<comment type="similarity">
    <text evidence="1">Belongs to the helicase family. UvrD subfamily.</text>
</comment>
<dbReference type="InterPro" id="IPR011604">
    <property type="entry name" value="PDDEXK-like_dom_sf"/>
</dbReference>
<evidence type="ECO:0000256" key="14">
    <source>
        <dbReference type="ARBA" id="ARBA00048988"/>
    </source>
</evidence>
<dbReference type="CDD" id="cd17932">
    <property type="entry name" value="DEXQc_UvrD"/>
    <property type="match status" value="1"/>
</dbReference>
<keyword evidence="4" id="KW-0227">DNA damage</keyword>
<evidence type="ECO:0000313" key="19">
    <source>
        <dbReference type="Proteomes" id="UP001183176"/>
    </source>
</evidence>
<dbReference type="InterPro" id="IPR014016">
    <property type="entry name" value="UvrD-like_ATP-bd"/>
</dbReference>
<accession>A0ABU2J6C7</accession>
<feature type="binding site" evidence="15">
    <location>
        <begin position="41"/>
        <end position="48"/>
    </location>
    <ligand>
        <name>ATP</name>
        <dbReference type="ChEBI" id="CHEBI:30616"/>
    </ligand>
</feature>
<dbReference type="Gene3D" id="1.10.10.160">
    <property type="match status" value="1"/>
</dbReference>
<protein>
    <recommendedName>
        <fullName evidence="13">DNA 3'-5' helicase</fullName>
        <ecNumber evidence="13">5.6.2.4</ecNumber>
    </recommendedName>
</protein>
<dbReference type="GO" id="GO:0016787">
    <property type="term" value="F:hydrolase activity"/>
    <property type="evidence" value="ECO:0007669"/>
    <property type="project" value="UniProtKB-KW"/>
</dbReference>
<keyword evidence="6 15" id="KW-0347">Helicase</keyword>
<evidence type="ECO:0000256" key="8">
    <source>
        <dbReference type="ARBA" id="ARBA00022840"/>
    </source>
</evidence>
<dbReference type="EC" id="5.6.2.4" evidence="13"/>
<gene>
    <name evidence="18" type="ORF">RM423_03975</name>
</gene>
<dbReference type="InterPro" id="IPR000212">
    <property type="entry name" value="DNA_helicase_UvrD/REP"/>
</dbReference>
<dbReference type="InterPro" id="IPR027417">
    <property type="entry name" value="P-loop_NTPase"/>
</dbReference>
<reference evidence="19" key="1">
    <citation type="submission" date="2023-07" db="EMBL/GenBank/DDBJ databases">
        <title>30 novel species of actinomycetes from the DSMZ collection.</title>
        <authorList>
            <person name="Nouioui I."/>
        </authorList>
    </citation>
    <scope>NUCLEOTIDE SEQUENCE [LARGE SCALE GENOMIC DNA]</scope>
    <source>
        <strain evidence="19">DSM 44399</strain>
    </source>
</reference>
<evidence type="ECO:0000256" key="3">
    <source>
        <dbReference type="ARBA" id="ARBA00022741"/>
    </source>
</evidence>
<sequence>MQSNPAFRLVRSHLPMVAVPALDAEQQRVVAHDRGVLRVLAGPGTGKTTTLVEAVVDRVANRGVPVDNVLLLTFSRLAAGQLRDRVTARLQRTIAEPVARTFHSYAFGLVRQAAVLAGDPPPRLLSGSEQDVTLRELLAGRLADQVDSWPTELSAAVQTQAFTDELRDLLMRAIERDVTPETLAALGHKHGRPDWVVAAGVLREYLDVTSLKAPGAFDAAELIQRAAAELRSNPELLRAERQKRRRIFVDEYQDTDPAQVQLLKLISAGADELVLIGDPDQAIYAFRGAEQSALADIDLHFGSLTGAIPAERGGQLELSVPVDTVSLSVCRRSGPTLLAASRRIAARLTGPVQHRSLVSAPGLPEGKVEVTLFGAASQEAAHIASVLRRAHVEDGVPWSQMAVLVRSVGPAADSLRRGLVAAGVPVGQAVRGALSEEPVVAQLLELLRAVAAPKALSPEAAEALLVGPVGRADPLQVLRMRRHVRRAPGGPLTLADLIIEPAAVAFVPESVRAPVFRIRAVLEAGTELTAADAPAEDVLWAVWQATGLVGRLNQRSLEGGPDGARADRALDATLALFTEAAKMSDRTPGGGVGQLHEWVTQLQITDAGSGVRPQATDDVAILTAHASKGLQWQVVCVAGVQDGVWPNLRQRGSLLGADLLVDVLADRAVVSSGLLSERLVEERRLFYVAITRASRSLLVTALDNEDAQPSRFVEELDPLPDTVIARPVSAPSRRFVLPGLVAELRGVLTDPTRSAAELSAAAEQLARLAEAGVAGAHPLNWWGRAELSSAEPIRGAARGPVPIRPSKFEAYTDCELRALLTELGATDATDEVAASLGTLVHWVAEQATPDATVADLTELLEQGWSRLEFGAPWHAVSERARAQRMLDALAKWLSESRSRLTLVAREQPFSVQVGDALLSGKVDRLERDTAGRLVVIDLKTSKTKPTRDEVTNHAQLAAYQLAIAEGGFTDGVPVEPGGAQLVQVGAATPGHQAQPALSDFADPSWVHAELVRIAAVLRGNIVAARPGKACARCLVRSSCPAQDDGRQVTQ</sequence>
<dbReference type="PANTHER" id="PTHR11070:SF59">
    <property type="entry name" value="DNA 3'-5' HELICASE"/>
    <property type="match status" value="1"/>
</dbReference>
<keyword evidence="5 15" id="KW-0378">Hydrolase</keyword>
<evidence type="ECO:0000256" key="12">
    <source>
        <dbReference type="ARBA" id="ARBA00034617"/>
    </source>
</evidence>
<keyword evidence="2" id="KW-0540">Nuclease</keyword>
<dbReference type="Gene3D" id="1.10.486.10">
    <property type="entry name" value="PCRA, domain 4"/>
    <property type="match status" value="1"/>
</dbReference>
<comment type="catalytic activity">
    <reaction evidence="14">
        <text>ATP + H2O = ADP + phosphate + H(+)</text>
        <dbReference type="Rhea" id="RHEA:13065"/>
        <dbReference type="ChEBI" id="CHEBI:15377"/>
        <dbReference type="ChEBI" id="CHEBI:15378"/>
        <dbReference type="ChEBI" id="CHEBI:30616"/>
        <dbReference type="ChEBI" id="CHEBI:43474"/>
        <dbReference type="ChEBI" id="CHEBI:456216"/>
        <dbReference type="EC" id="5.6.2.4"/>
    </reaction>
</comment>
<keyword evidence="8 15" id="KW-0067">ATP-binding</keyword>
<keyword evidence="19" id="KW-1185">Reference proteome</keyword>
<feature type="domain" description="UvrD-like helicase C-terminal" evidence="17">
    <location>
        <begin position="334"/>
        <end position="629"/>
    </location>
</feature>
<evidence type="ECO:0000256" key="2">
    <source>
        <dbReference type="ARBA" id="ARBA00022722"/>
    </source>
</evidence>
<keyword evidence="10" id="KW-0234">DNA repair</keyword>
<dbReference type="InterPro" id="IPR038726">
    <property type="entry name" value="PDDEXK_AddAB-type"/>
</dbReference>
<proteinExistence type="inferred from homology"/>
<dbReference type="Pfam" id="PF13361">
    <property type="entry name" value="UvrD_C"/>
    <property type="match status" value="1"/>
</dbReference>
<evidence type="ECO:0000256" key="13">
    <source>
        <dbReference type="ARBA" id="ARBA00034808"/>
    </source>
</evidence>
<keyword evidence="7" id="KW-0269">Exonuclease</keyword>
<dbReference type="RefSeq" id="WP_311421695.1">
    <property type="nucleotide sequence ID" value="NZ_JAVREH010000003.1"/>
</dbReference>
<dbReference type="SUPFAM" id="SSF52540">
    <property type="entry name" value="P-loop containing nucleoside triphosphate hydrolases"/>
    <property type="match status" value="1"/>
</dbReference>
<evidence type="ECO:0000256" key="11">
    <source>
        <dbReference type="ARBA" id="ARBA00023235"/>
    </source>
</evidence>
<evidence type="ECO:0000256" key="9">
    <source>
        <dbReference type="ARBA" id="ARBA00023125"/>
    </source>
</evidence>
<dbReference type="PANTHER" id="PTHR11070">
    <property type="entry name" value="UVRD / RECB / PCRA DNA HELICASE FAMILY MEMBER"/>
    <property type="match status" value="1"/>
</dbReference>
<comment type="catalytic activity">
    <reaction evidence="12">
        <text>Couples ATP hydrolysis with the unwinding of duplex DNA by translocating in the 3'-5' direction.</text>
        <dbReference type="EC" id="5.6.2.4"/>
    </reaction>
</comment>
<dbReference type="GO" id="GO:0004386">
    <property type="term" value="F:helicase activity"/>
    <property type="evidence" value="ECO:0007669"/>
    <property type="project" value="UniProtKB-KW"/>
</dbReference>
<evidence type="ECO:0000256" key="10">
    <source>
        <dbReference type="ARBA" id="ARBA00023204"/>
    </source>
</evidence>
<dbReference type="Proteomes" id="UP001183176">
    <property type="component" value="Unassembled WGS sequence"/>
</dbReference>
<keyword evidence="9" id="KW-0238">DNA-binding</keyword>
<evidence type="ECO:0000259" key="17">
    <source>
        <dbReference type="PROSITE" id="PS51217"/>
    </source>
</evidence>
<dbReference type="Pfam" id="PF12705">
    <property type="entry name" value="PDDEXK_1"/>
    <property type="match status" value="1"/>
</dbReference>
<name>A0ABU2J6C7_9ACTN</name>
<dbReference type="PROSITE" id="PS51198">
    <property type="entry name" value="UVRD_HELICASE_ATP_BIND"/>
    <property type="match status" value="1"/>
</dbReference>
<evidence type="ECO:0000256" key="1">
    <source>
        <dbReference type="ARBA" id="ARBA00009922"/>
    </source>
</evidence>
<evidence type="ECO:0000256" key="5">
    <source>
        <dbReference type="ARBA" id="ARBA00022801"/>
    </source>
</evidence>
<dbReference type="EMBL" id="JAVREH010000003">
    <property type="protein sequence ID" value="MDT0260545.1"/>
    <property type="molecule type" value="Genomic_DNA"/>
</dbReference>
<evidence type="ECO:0000256" key="6">
    <source>
        <dbReference type="ARBA" id="ARBA00022806"/>
    </source>
</evidence>
<evidence type="ECO:0000259" key="16">
    <source>
        <dbReference type="PROSITE" id="PS51198"/>
    </source>
</evidence>
<dbReference type="InterPro" id="IPR014017">
    <property type="entry name" value="DNA_helicase_UvrD-like_C"/>
</dbReference>
<dbReference type="InterPro" id="IPR013986">
    <property type="entry name" value="DExx_box_DNA_helicase_dom_sf"/>
</dbReference>
<feature type="domain" description="UvrD-like helicase ATP-binding" evidence="16">
    <location>
        <begin position="20"/>
        <end position="334"/>
    </location>
</feature>
<comment type="caution">
    <text evidence="18">The sequence shown here is derived from an EMBL/GenBank/DDBJ whole genome shotgun (WGS) entry which is preliminary data.</text>
</comment>
<evidence type="ECO:0000256" key="7">
    <source>
        <dbReference type="ARBA" id="ARBA00022839"/>
    </source>
</evidence>